<proteinExistence type="predicted"/>
<dbReference type="AlphaFoldDB" id="A0A0E9RTN3"/>
<organism evidence="1">
    <name type="scientific">Anguilla anguilla</name>
    <name type="common">European freshwater eel</name>
    <name type="synonym">Muraena anguilla</name>
    <dbReference type="NCBI Taxonomy" id="7936"/>
    <lineage>
        <taxon>Eukaryota</taxon>
        <taxon>Metazoa</taxon>
        <taxon>Chordata</taxon>
        <taxon>Craniata</taxon>
        <taxon>Vertebrata</taxon>
        <taxon>Euteleostomi</taxon>
        <taxon>Actinopterygii</taxon>
        <taxon>Neopterygii</taxon>
        <taxon>Teleostei</taxon>
        <taxon>Anguilliformes</taxon>
        <taxon>Anguillidae</taxon>
        <taxon>Anguilla</taxon>
    </lineage>
</organism>
<name>A0A0E9RTN3_ANGAN</name>
<sequence>MLVQVHTTVQLLGGTTDYCITLTLAAVTNYATKMNPRLRVKIQLKEIY</sequence>
<dbReference type="EMBL" id="GBXM01076802">
    <property type="protein sequence ID" value="JAH31775.1"/>
    <property type="molecule type" value="Transcribed_RNA"/>
</dbReference>
<reference evidence="1" key="2">
    <citation type="journal article" date="2015" name="Fish Shellfish Immunol.">
        <title>Early steps in the European eel (Anguilla anguilla)-Vibrio vulnificus interaction in the gills: Role of the RtxA13 toxin.</title>
        <authorList>
            <person name="Callol A."/>
            <person name="Pajuelo D."/>
            <person name="Ebbesson L."/>
            <person name="Teles M."/>
            <person name="MacKenzie S."/>
            <person name="Amaro C."/>
        </authorList>
    </citation>
    <scope>NUCLEOTIDE SEQUENCE</scope>
</reference>
<evidence type="ECO:0000313" key="1">
    <source>
        <dbReference type="EMBL" id="JAH31775.1"/>
    </source>
</evidence>
<protein>
    <submittedName>
        <fullName evidence="1">Uncharacterized protein</fullName>
    </submittedName>
</protein>
<reference evidence="1" key="1">
    <citation type="submission" date="2014-11" db="EMBL/GenBank/DDBJ databases">
        <authorList>
            <person name="Amaro Gonzalez C."/>
        </authorList>
    </citation>
    <scope>NUCLEOTIDE SEQUENCE</scope>
</reference>
<accession>A0A0E9RTN3</accession>